<accession>A0A6A3A780</accession>
<evidence type="ECO:0000313" key="4">
    <source>
        <dbReference type="EMBL" id="KAE8700234.1"/>
    </source>
</evidence>
<organism evidence="4 5">
    <name type="scientific">Hibiscus syriacus</name>
    <name type="common">Rose of Sharon</name>
    <dbReference type="NCBI Taxonomy" id="106335"/>
    <lineage>
        <taxon>Eukaryota</taxon>
        <taxon>Viridiplantae</taxon>
        <taxon>Streptophyta</taxon>
        <taxon>Embryophyta</taxon>
        <taxon>Tracheophyta</taxon>
        <taxon>Spermatophyta</taxon>
        <taxon>Magnoliopsida</taxon>
        <taxon>eudicotyledons</taxon>
        <taxon>Gunneridae</taxon>
        <taxon>Pentapetalae</taxon>
        <taxon>rosids</taxon>
        <taxon>malvids</taxon>
        <taxon>Malvales</taxon>
        <taxon>Malvaceae</taxon>
        <taxon>Malvoideae</taxon>
        <taxon>Hibiscus</taxon>
    </lineage>
</organism>
<dbReference type="AlphaFoldDB" id="A0A6A3A780"/>
<dbReference type="PANTHER" id="PTHR34224">
    <property type="entry name" value="INTERACTOR OF CONSTITUTIVE ACTIVE ROPS 2, CHLOROPLASTIC-RELATED"/>
    <property type="match status" value="1"/>
</dbReference>
<evidence type="ECO:0000256" key="3">
    <source>
        <dbReference type="SAM" id="Coils"/>
    </source>
</evidence>
<comment type="caution">
    <text evidence="4">The sequence shown here is derived from an EMBL/GenBank/DDBJ whole genome shotgun (WGS) entry which is preliminary data.</text>
</comment>
<evidence type="ECO:0000256" key="1">
    <source>
        <dbReference type="ARBA" id="ARBA00009778"/>
    </source>
</evidence>
<sequence>MFNRNGYSEVPQRVSLRAVHQLKLTKAVERYSPRSLVSEKKRPSRISELELQNPQLQELKKVKKDQLNSSEPCKKEALQDAEEFGKQMLAMSAKVEICRKPLLEPASEGPHVNELDTAKQTIQAELVHLDLENFKGNLVEILSLVSNMKNRLKEGRESEAPAKVLASDTLLQLEAARKTVEALRSEGKKAFEAYNYIASDLHEPKERVQDKEHEESHQLEAEISSLRSALETSEIKRHEEQIQSIIQIKSANEQMDRIKSEANSREAELLAELEKANFYITTVKANLMAKETELQDISDENEVLNMKLEKSPPCQLESELKNELKVLKEAAVDLNANMMDKETELQYMA</sequence>
<comment type="similarity">
    <text evidence="1">Belongs to the ICR family.</text>
</comment>
<dbReference type="EMBL" id="VEPZ02001029">
    <property type="protein sequence ID" value="KAE8700234.1"/>
    <property type="molecule type" value="Genomic_DNA"/>
</dbReference>
<reference evidence="4" key="1">
    <citation type="submission" date="2019-09" db="EMBL/GenBank/DDBJ databases">
        <title>Draft genome information of white flower Hibiscus syriacus.</title>
        <authorList>
            <person name="Kim Y.-M."/>
        </authorList>
    </citation>
    <scope>NUCLEOTIDE SEQUENCE [LARGE SCALE GENOMIC DNA]</scope>
    <source>
        <strain evidence="4">YM2019G1</strain>
    </source>
</reference>
<gene>
    <name evidence="4" type="ORF">F3Y22_tig00110557pilonHSYRG00078</name>
</gene>
<keyword evidence="5" id="KW-1185">Reference proteome</keyword>
<proteinExistence type="inferred from homology"/>
<feature type="coiled-coil region" evidence="3">
    <location>
        <begin position="216"/>
        <end position="344"/>
    </location>
</feature>
<name>A0A6A3A780_HIBSY</name>
<dbReference type="PANTHER" id="PTHR34224:SF18">
    <property type="entry name" value="INTERACTOR OF CONSTITUTIVE ACTIVE ROPS 3"/>
    <property type="match status" value="1"/>
</dbReference>
<dbReference type="Proteomes" id="UP000436088">
    <property type="component" value="Unassembled WGS sequence"/>
</dbReference>
<evidence type="ECO:0000256" key="2">
    <source>
        <dbReference type="ARBA" id="ARBA00023054"/>
    </source>
</evidence>
<evidence type="ECO:0000313" key="5">
    <source>
        <dbReference type="Proteomes" id="UP000436088"/>
    </source>
</evidence>
<protein>
    <submittedName>
        <fullName evidence="4">DOF domain class transcription factor</fullName>
    </submittedName>
</protein>
<dbReference type="InterPro" id="IPR029688">
    <property type="entry name" value="ICR"/>
</dbReference>
<keyword evidence="2 3" id="KW-0175">Coiled coil</keyword>